<evidence type="ECO:0000313" key="1">
    <source>
        <dbReference type="EMBL" id="SBP50632.1"/>
    </source>
</evidence>
<organism evidence="1">
    <name type="scientific">Nothobranchius furzeri</name>
    <name type="common">Turquoise killifish</name>
    <dbReference type="NCBI Taxonomy" id="105023"/>
    <lineage>
        <taxon>Eukaryota</taxon>
        <taxon>Metazoa</taxon>
        <taxon>Chordata</taxon>
        <taxon>Craniata</taxon>
        <taxon>Vertebrata</taxon>
        <taxon>Euteleostomi</taxon>
        <taxon>Actinopterygii</taxon>
        <taxon>Neopterygii</taxon>
        <taxon>Teleostei</taxon>
        <taxon>Neoteleostei</taxon>
        <taxon>Acanthomorphata</taxon>
        <taxon>Ovalentaria</taxon>
        <taxon>Atherinomorphae</taxon>
        <taxon>Cyprinodontiformes</taxon>
        <taxon>Nothobranchiidae</taxon>
        <taxon>Nothobranchius</taxon>
    </lineage>
</organism>
<feature type="non-terminal residue" evidence="1">
    <location>
        <position position="1"/>
    </location>
</feature>
<reference evidence="1" key="2">
    <citation type="submission" date="2016-06" db="EMBL/GenBank/DDBJ databases">
        <title>The genome of a short-lived fish provides insights into sex chromosome evolution and the genetic control of aging.</title>
        <authorList>
            <person name="Reichwald K."/>
            <person name="Felder M."/>
            <person name="Petzold A."/>
            <person name="Koch P."/>
            <person name="Groth M."/>
            <person name="Platzer M."/>
        </authorList>
    </citation>
    <scope>NUCLEOTIDE SEQUENCE</scope>
    <source>
        <tissue evidence="1">Brain</tissue>
    </source>
</reference>
<dbReference type="EMBL" id="HADY01012147">
    <property type="protein sequence ID" value="SBP50632.1"/>
    <property type="molecule type" value="Transcribed_RNA"/>
</dbReference>
<reference evidence="1" key="1">
    <citation type="submission" date="2016-05" db="EMBL/GenBank/DDBJ databases">
        <authorList>
            <person name="Lavstsen T."/>
            <person name="Jespersen J.S."/>
        </authorList>
    </citation>
    <scope>NUCLEOTIDE SEQUENCE</scope>
    <source>
        <tissue evidence="1">Brain</tissue>
    </source>
</reference>
<dbReference type="AlphaFoldDB" id="A0A1A8A688"/>
<sequence>AVQPLFGHLINSEGATPLPSKMETVSDFHRPSTAHPWDGYLLPSLYPPSGLHHAPTIWGP</sequence>
<gene>
    <name evidence="1" type="primary">GIN1</name>
</gene>
<accession>A0A1A8A688</accession>
<name>A0A1A8A688_NOTFU</name>
<protein>
    <submittedName>
        <fullName evidence="1">Gypsy retrotransposon integrase 1</fullName>
    </submittedName>
</protein>
<proteinExistence type="predicted"/>